<reference evidence="2" key="1">
    <citation type="journal article" date="2010" name="Genome Res.">
        <title>Population genomic sequencing of Coccidioides fungi reveals recent hybridization and transposon control.</title>
        <authorList>
            <person name="Neafsey D.E."/>
            <person name="Barker B.M."/>
            <person name="Sharpton T.J."/>
            <person name="Stajich J.E."/>
            <person name="Park D.J."/>
            <person name="Whiston E."/>
            <person name="Hung C.-Y."/>
            <person name="McMahan C."/>
            <person name="White J."/>
            <person name="Sykes S."/>
            <person name="Heiman D."/>
            <person name="Young S."/>
            <person name="Zeng Q."/>
            <person name="Abouelleil A."/>
            <person name="Aftuck L."/>
            <person name="Bessette D."/>
            <person name="Brown A."/>
            <person name="FitzGerald M."/>
            <person name="Lui A."/>
            <person name="Macdonald J.P."/>
            <person name="Priest M."/>
            <person name="Orbach M.J."/>
            <person name="Galgiani J.N."/>
            <person name="Kirkland T.N."/>
            <person name="Cole G.T."/>
            <person name="Birren B.W."/>
            <person name="Henn M.R."/>
            <person name="Taylor J.W."/>
            <person name="Rounsley S.D."/>
        </authorList>
    </citation>
    <scope>NUCLEOTIDE SEQUENCE [LARGE SCALE GENOMIC DNA]</scope>
    <source>
        <strain evidence="2">RMSCC 757 / Silveira</strain>
    </source>
</reference>
<organism evidence="2">
    <name type="scientific">Coccidioides posadasii (strain RMSCC 757 / Silveira)</name>
    <name type="common">Valley fever fungus</name>
    <dbReference type="NCBI Taxonomy" id="443226"/>
    <lineage>
        <taxon>Eukaryota</taxon>
        <taxon>Fungi</taxon>
        <taxon>Dikarya</taxon>
        <taxon>Ascomycota</taxon>
        <taxon>Pezizomycotina</taxon>
        <taxon>Eurotiomycetes</taxon>
        <taxon>Eurotiomycetidae</taxon>
        <taxon>Onygenales</taxon>
        <taxon>Onygenaceae</taxon>
        <taxon>Coccidioides</taxon>
    </lineage>
</organism>
<keyword evidence="2" id="KW-1185">Reference proteome</keyword>
<dbReference type="AlphaFoldDB" id="E9CTU8"/>
<dbReference type="VEuPathDB" id="FungiDB:CPSG_00090"/>
<sequence length="51" mass="5875">MAQPLRGQVQETLLWVSKGNLLFLTARYSHKILCSTAYDSPLNQKIEEPER</sequence>
<gene>
    <name evidence="1" type="ORF">CPSG_00090</name>
</gene>
<evidence type="ECO:0000313" key="2">
    <source>
        <dbReference type="Proteomes" id="UP000002497"/>
    </source>
</evidence>
<dbReference type="Proteomes" id="UP000002497">
    <property type="component" value="Unassembled WGS sequence"/>
</dbReference>
<proteinExistence type="predicted"/>
<evidence type="ECO:0000313" key="1">
    <source>
        <dbReference type="EMBL" id="EFW22191.1"/>
    </source>
</evidence>
<dbReference type="HOGENOM" id="CLU_3106207_0_0_1"/>
<dbReference type="EMBL" id="GL636486">
    <property type="protein sequence ID" value="EFW22191.1"/>
    <property type="molecule type" value="Genomic_DNA"/>
</dbReference>
<protein>
    <submittedName>
        <fullName evidence="1">Predicted protein</fullName>
    </submittedName>
</protein>
<name>E9CTU8_COCPS</name>
<reference evidence="2" key="2">
    <citation type="submission" date="2010-03" db="EMBL/GenBank/DDBJ databases">
        <title>The genome sequence of Coccidioides posadasii strain Silveira.</title>
        <authorList>
            <consortium name="The Broad Institute Genome Sequencing Center for Infectious Disease"/>
            <person name="Neafsey D."/>
            <person name="Orbach M."/>
            <person name="Henn M.R."/>
            <person name="Cole G.T."/>
            <person name="Galgiani J."/>
            <person name="Gardner M.J."/>
            <person name="Kirkland T.N."/>
            <person name="Taylor J.W."/>
            <person name="Young S.K."/>
            <person name="Zeng Q."/>
            <person name="Koehrsen M."/>
            <person name="Alvarado L."/>
            <person name="Berlin A."/>
            <person name="Borenstein D."/>
            <person name="Chapman S.B."/>
            <person name="Chen Z."/>
            <person name="Engels R."/>
            <person name="Freedman E."/>
            <person name="Gellesch M."/>
            <person name="Goldberg J."/>
            <person name="Griggs A."/>
            <person name="Gujja S."/>
            <person name="Heilman E."/>
            <person name="Heiman D."/>
            <person name="Howarth C."/>
            <person name="Jen D."/>
            <person name="Larson L."/>
            <person name="Mehta T."/>
            <person name="Neiman D."/>
            <person name="Park D."/>
            <person name="Pearson M."/>
            <person name="Richards J."/>
            <person name="Roberts A."/>
            <person name="Saif S."/>
            <person name="Shea T."/>
            <person name="Shenoy N."/>
            <person name="Sisk P."/>
            <person name="Stolte C."/>
            <person name="Sykes S."/>
            <person name="Walk T."/>
            <person name="White J."/>
            <person name="Yandava C."/>
            <person name="Haas B."/>
            <person name="Nusbaum C."/>
            <person name="Birren B."/>
        </authorList>
    </citation>
    <scope>NUCLEOTIDE SEQUENCE [LARGE SCALE GENOMIC DNA]</scope>
    <source>
        <strain evidence="2">RMSCC 757 / Silveira</strain>
    </source>
</reference>
<accession>E9CTU8</accession>